<protein>
    <submittedName>
        <fullName evidence="1">Uncharacterized protein</fullName>
    </submittedName>
</protein>
<organism evidence="1">
    <name type="scientific">Bacillus cereus</name>
    <dbReference type="NCBI Taxonomy" id="1396"/>
    <lineage>
        <taxon>Bacteria</taxon>
        <taxon>Bacillati</taxon>
        <taxon>Bacillota</taxon>
        <taxon>Bacilli</taxon>
        <taxon>Bacillales</taxon>
        <taxon>Bacillaceae</taxon>
        <taxon>Bacillus</taxon>
        <taxon>Bacillus cereus group</taxon>
    </lineage>
</organism>
<geneLocation type="plasmid" evidence="1">
    <name>pCER270</name>
</geneLocation>
<dbReference type="Proteomes" id="UP000036243">
    <property type="component" value="Unassembled WGS sequence"/>
</dbReference>
<accession>A1BYE7</accession>
<dbReference type="EMBL" id="JYFW01000044">
    <property type="protein sequence ID" value="KMP12902.1"/>
    <property type="molecule type" value="Genomic_DNA"/>
</dbReference>
<sequence>MVLNLKFVEKERIKMKKIKKRQNNSLVLGKPGKGTKVHFFEESNFKPELAPKGANLKHIQINGNNIVVMSY</sequence>
<name>A1BYE7_BACCE</name>
<reference evidence="1" key="1">
    <citation type="journal article" date="2007" name="J. Bacteriol.">
        <title>Complete sequence analysis of novel plasmids from emetic and periodontal Bacillus cereus isolates reveals a common evolutionary history among the B. cereus-group plasmids, including Bacillus anthracis pXO1.</title>
        <authorList>
            <person name="Rasko D.A."/>
            <person name="Rosovitz M.J."/>
            <person name="Okstad O.A."/>
            <person name="Fouts D.E."/>
            <person name="Jiang L."/>
            <person name="Cer R.Z."/>
            <person name="Kolsto A.B."/>
            <person name="Gill S.R."/>
            <person name="Ravel J."/>
        </authorList>
    </citation>
    <scope>NUCLEOTIDE SEQUENCE</scope>
    <source>
        <strain evidence="1">AH187</strain>
        <plasmid evidence="1">pCER270</plasmid>
    </source>
</reference>
<evidence type="ECO:0000313" key="1">
    <source>
        <dbReference type="EMBL" id="ABK00596.1"/>
    </source>
</evidence>
<evidence type="ECO:0000313" key="2">
    <source>
        <dbReference type="EMBL" id="KMP12902.1"/>
    </source>
</evidence>
<gene>
    <name evidence="1" type="ORF">BcAH187_pCER270_0002</name>
    <name evidence="2" type="ORF">TQ94_28995</name>
</gene>
<evidence type="ECO:0000313" key="3">
    <source>
        <dbReference type="Proteomes" id="UP000036243"/>
    </source>
</evidence>
<dbReference type="EMBL" id="DQ889676">
    <property type="protein sequence ID" value="ABK00596.1"/>
    <property type="molecule type" value="Genomic_DNA"/>
</dbReference>
<dbReference type="AlphaFoldDB" id="A1BYE7"/>
<keyword evidence="1" id="KW-0614">Plasmid</keyword>
<proteinExistence type="predicted"/>
<reference evidence="2 3" key="2">
    <citation type="submission" date="2015-02" db="EMBL/GenBank/DDBJ databases">
        <title>Evolution of B. cereus sensu lato: Distribution, horizontal transfer and duplication of chromosomal virulence genes.</title>
        <authorList>
            <person name="Boehm M.-E."/>
            <person name="Huptas C."/>
            <person name="Krey V.M."/>
            <person name="Scherer S."/>
        </authorList>
    </citation>
    <scope>NUCLEOTIDE SEQUENCE [LARGE SCALE GENOMIC DNA]</scope>
    <source>
        <strain evidence="2 3">#17</strain>
    </source>
</reference>
<dbReference type="PATRIC" id="fig|1396.438.peg.5867"/>